<dbReference type="InterPro" id="IPR011012">
    <property type="entry name" value="Longin-like_dom_sf"/>
</dbReference>
<dbReference type="InterPro" id="IPR001388">
    <property type="entry name" value="Synaptobrevin-like"/>
</dbReference>
<dbReference type="InterPro" id="IPR010908">
    <property type="entry name" value="Longin_dom"/>
</dbReference>
<comment type="similarity">
    <text evidence="1">Belongs to the synaptobrevin family.</text>
</comment>
<dbReference type="InterPro" id="IPR042855">
    <property type="entry name" value="V_SNARE_CC"/>
</dbReference>
<evidence type="ECO:0000256" key="8">
    <source>
        <dbReference type="ARBA" id="ARBA00037493"/>
    </source>
</evidence>
<comment type="subcellular location">
    <subcellularLocation>
        <location evidence="9">Prevacuolar compartment membrane</location>
        <topology evidence="9">Single-pass type IV membrane protein</topology>
    </subcellularLocation>
    <subcellularLocation>
        <location evidence="10">Vacuole membrane</location>
        <topology evidence="10">Single-pass type IV membrane protein</topology>
    </subcellularLocation>
</comment>
<feature type="transmembrane region" description="Helical" evidence="12">
    <location>
        <begin position="200"/>
        <end position="222"/>
    </location>
</feature>
<evidence type="ECO:0000256" key="12">
    <source>
        <dbReference type="SAM" id="Phobius"/>
    </source>
</evidence>
<keyword evidence="6 12" id="KW-1133">Transmembrane helix</keyword>
<dbReference type="FunFam" id="1.20.5.110:FF:000004">
    <property type="entry name" value="Vesicle-associated membrane protein 7"/>
    <property type="match status" value="1"/>
</dbReference>
<feature type="domain" description="V-SNARE coiled-coil homology" evidence="14">
    <location>
        <begin position="139"/>
        <end position="199"/>
    </location>
</feature>
<protein>
    <submittedName>
        <fullName evidence="15">Vesicle-associated membrane protein 711-like protein</fullName>
    </submittedName>
</protein>
<comment type="caution">
    <text evidence="15">The sequence shown here is derived from an EMBL/GenBank/DDBJ whole genome shotgun (WGS) entry which is preliminary data.</text>
</comment>
<keyword evidence="4 12" id="KW-0812">Transmembrane</keyword>
<evidence type="ECO:0000256" key="11">
    <source>
        <dbReference type="PROSITE-ProRule" id="PRU00290"/>
    </source>
</evidence>
<gene>
    <name evidence="15" type="ORF">E5676_scaffold163G00620</name>
</gene>
<dbReference type="GO" id="GO:0016192">
    <property type="term" value="P:vesicle-mediated transport"/>
    <property type="evidence" value="ECO:0007669"/>
    <property type="project" value="InterPro"/>
</dbReference>
<evidence type="ECO:0000256" key="4">
    <source>
        <dbReference type="ARBA" id="ARBA00022692"/>
    </source>
</evidence>
<dbReference type="Proteomes" id="UP000321947">
    <property type="component" value="Unassembled WGS sequence"/>
</dbReference>
<dbReference type="GO" id="GO:0015031">
    <property type="term" value="P:protein transport"/>
    <property type="evidence" value="ECO:0007669"/>
    <property type="project" value="UniProtKB-KW"/>
</dbReference>
<dbReference type="SMART" id="SM01270">
    <property type="entry name" value="Longin"/>
    <property type="match status" value="1"/>
</dbReference>
<keyword evidence="2" id="KW-0813">Transport</keyword>
<keyword evidence="7 12" id="KW-0472">Membrane</keyword>
<accession>A0A5D3C4W2</accession>
<keyword evidence="3" id="KW-0926">Vacuole</keyword>
<proteinExistence type="inferred from homology"/>
<reference evidence="15 16" key="1">
    <citation type="submission" date="2019-08" db="EMBL/GenBank/DDBJ databases">
        <title>Draft genome sequences of two oriental melons (Cucumis melo L. var makuwa).</title>
        <authorList>
            <person name="Kwon S.-Y."/>
        </authorList>
    </citation>
    <scope>NUCLEOTIDE SEQUENCE [LARGE SCALE GENOMIC DNA]</scope>
    <source>
        <strain evidence="16">cv. Chang Bougi</strain>
        <tissue evidence="15">Leaf</tissue>
    </source>
</reference>
<evidence type="ECO:0000259" key="13">
    <source>
        <dbReference type="PROSITE" id="PS50859"/>
    </source>
</evidence>
<dbReference type="PRINTS" id="PR00219">
    <property type="entry name" value="SYNAPTOBREVN"/>
</dbReference>
<evidence type="ECO:0000256" key="10">
    <source>
        <dbReference type="ARBA" id="ARBA00060379"/>
    </source>
</evidence>
<comment type="function">
    <text evidence="8">Involved in the targeting and/or fusion of transport vesicles to their target membrane.</text>
</comment>
<sequence>MGILYGMVARGPVVLAEFSATQTNASAIARQIMEKMKQGDDDSNASYSHDRYIFHIKKTDGLTVLCMADEASGRRIPFAFLEDIHQRFVKTYARTILSAPAYAMNDEFSRVLSQQMDHFSNDPNADRLNRLKVIFKVLDNTNSRCCFPPVRNVMMDNIEKVLERGDRLALLVEKTTNIQGNAVRFRRQSRRYRNTLWWRNFKLTCSLVLIFTIVLYIMLAFFCKGPLLPSCLN</sequence>
<dbReference type="PANTHER" id="PTHR21136:SF181">
    <property type="entry name" value="LONGIN-LIKE DOMAIN-CONTAINING PROTEIN-RELATED"/>
    <property type="match status" value="1"/>
</dbReference>
<organism evidence="15 16">
    <name type="scientific">Cucumis melo var. makuwa</name>
    <name type="common">Oriental melon</name>
    <dbReference type="NCBI Taxonomy" id="1194695"/>
    <lineage>
        <taxon>Eukaryota</taxon>
        <taxon>Viridiplantae</taxon>
        <taxon>Streptophyta</taxon>
        <taxon>Embryophyta</taxon>
        <taxon>Tracheophyta</taxon>
        <taxon>Spermatophyta</taxon>
        <taxon>Magnoliopsida</taxon>
        <taxon>eudicotyledons</taxon>
        <taxon>Gunneridae</taxon>
        <taxon>Pentapetalae</taxon>
        <taxon>rosids</taxon>
        <taxon>fabids</taxon>
        <taxon>Cucurbitales</taxon>
        <taxon>Cucurbitaceae</taxon>
        <taxon>Benincaseae</taxon>
        <taxon>Cucumis</taxon>
    </lineage>
</organism>
<evidence type="ECO:0000256" key="2">
    <source>
        <dbReference type="ARBA" id="ARBA00022448"/>
    </source>
</evidence>
<evidence type="ECO:0000256" key="5">
    <source>
        <dbReference type="ARBA" id="ARBA00022927"/>
    </source>
</evidence>
<dbReference type="Gene3D" id="1.20.5.110">
    <property type="match status" value="1"/>
</dbReference>
<dbReference type="EMBL" id="SSTD01013547">
    <property type="protein sequence ID" value="TYK06370.1"/>
    <property type="molecule type" value="Genomic_DNA"/>
</dbReference>
<feature type="domain" description="Longin" evidence="13">
    <location>
        <begin position="7"/>
        <end position="112"/>
    </location>
</feature>
<dbReference type="Pfam" id="PF13774">
    <property type="entry name" value="Longin"/>
    <property type="match status" value="1"/>
</dbReference>
<dbReference type="GO" id="GO:0005774">
    <property type="term" value="C:vacuolar membrane"/>
    <property type="evidence" value="ECO:0007669"/>
    <property type="project" value="UniProtKB-SubCell"/>
</dbReference>
<dbReference type="FunFam" id="3.30.450.50:FF:000008">
    <property type="entry name" value="Vesicle-associated membrane protein 711"/>
    <property type="match status" value="1"/>
</dbReference>
<dbReference type="AlphaFoldDB" id="A0A5D3C4W2"/>
<evidence type="ECO:0000256" key="3">
    <source>
        <dbReference type="ARBA" id="ARBA00022554"/>
    </source>
</evidence>
<dbReference type="PROSITE" id="PS50859">
    <property type="entry name" value="LONGIN"/>
    <property type="match status" value="1"/>
</dbReference>
<dbReference type="SUPFAM" id="SSF58038">
    <property type="entry name" value="SNARE fusion complex"/>
    <property type="match status" value="1"/>
</dbReference>
<evidence type="ECO:0000256" key="7">
    <source>
        <dbReference type="ARBA" id="ARBA00023136"/>
    </source>
</evidence>
<keyword evidence="11" id="KW-0175">Coiled coil</keyword>
<dbReference type="Gene3D" id="3.30.450.50">
    <property type="entry name" value="Longin domain"/>
    <property type="match status" value="1"/>
</dbReference>
<dbReference type="PROSITE" id="PS50892">
    <property type="entry name" value="V_SNARE"/>
    <property type="match status" value="1"/>
</dbReference>
<keyword evidence="5" id="KW-0653">Protein transport</keyword>
<evidence type="ECO:0000256" key="6">
    <source>
        <dbReference type="ARBA" id="ARBA00022989"/>
    </source>
</evidence>
<evidence type="ECO:0000313" key="16">
    <source>
        <dbReference type="Proteomes" id="UP000321947"/>
    </source>
</evidence>
<evidence type="ECO:0000259" key="14">
    <source>
        <dbReference type="PROSITE" id="PS50892"/>
    </source>
</evidence>
<evidence type="ECO:0000256" key="9">
    <source>
        <dbReference type="ARBA" id="ARBA00060376"/>
    </source>
</evidence>
<dbReference type="Pfam" id="PF00957">
    <property type="entry name" value="Synaptobrevin"/>
    <property type="match status" value="1"/>
</dbReference>
<evidence type="ECO:0000313" key="15">
    <source>
        <dbReference type="EMBL" id="TYK06370.1"/>
    </source>
</evidence>
<evidence type="ECO:0000256" key="1">
    <source>
        <dbReference type="ARBA" id="ARBA00008025"/>
    </source>
</evidence>
<dbReference type="PANTHER" id="PTHR21136">
    <property type="entry name" value="SNARE PROTEINS"/>
    <property type="match status" value="1"/>
</dbReference>
<name>A0A5D3C4W2_CUCMM</name>
<dbReference type="CDD" id="cd14824">
    <property type="entry name" value="Longin"/>
    <property type="match status" value="1"/>
</dbReference>
<dbReference type="SUPFAM" id="SSF64356">
    <property type="entry name" value="SNARE-like"/>
    <property type="match status" value="1"/>
</dbReference>
<dbReference type="InterPro" id="IPR051097">
    <property type="entry name" value="Synaptobrevin-like_transport"/>
</dbReference>